<feature type="compositionally biased region" description="Basic and acidic residues" evidence="12">
    <location>
        <begin position="1313"/>
        <end position="1327"/>
    </location>
</feature>
<dbReference type="STRING" id="909613.UO65_4466"/>
<evidence type="ECO:0000256" key="8">
    <source>
        <dbReference type="ARBA" id="ARBA00022777"/>
    </source>
</evidence>
<gene>
    <name evidence="15" type="ORF">UO65_4466</name>
</gene>
<evidence type="ECO:0000256" key="1">
    <source>
        <dbReference type="ARBA" id="ARBA00000085"/>
    </source>
</evidence>
<feature type="transmembrane region" description="Helical" evidence="13">
    <location>
        <begin position="382"/>
        <end position="404"/>
    </location>
</feature>
<keyword evidence="10 13" id="KW-1133">Transmembrane helix</keyword>
<dbReference type="SUPFAM" id="SSF55874">
    <property type="entry name" value="ATPase domain of HSP90 chaperone/DNA topoisomerase II/histidine kinase"/>
    <property type="match status" value="1"/>
</dbReference>
<keyword evidence="9" id="KW-0067">ATP-binding</keyword>
<feature type="compositionally biased region" description="Gly residues" evidence="12">
    <location>
        <begin position="1254"/>
        <end position="1274"/>
    </location>
</feature>
<comment type="caution">
    <text evidence="15">The sequence shown here is derived from an EMBL/GenBank/DDBJ whole genome shotgun (WGS) entry which is preliminary data.</text>
</comment>
<name>W7IH56_9PSEU</name>
<evidence type="ECO:0000256" key="13">
    <source>
        <dbReference type="SAM" id="Phobius"/>
    </source>
</evidence>
<evidence type="ECO:0000256" key="10">
    <source>
        <dbReference type="ARBA" id="ARBA00022989"/>
    </source>
</evidence>
<feature type="compositionally biased region" description="Gly residues" evidence="12">
    <location>
        <begin position="1075"/>
        <end position="1087"/>
    </location>
</feature>
<keyword evidence="13" id="KW-0472">Membrane</keyword>
<evidence type="ECO:0000256" key="7">
    <source>
        <dbReference type="ARBA" id="ARBA00022741"/>
    </source>
</evidence>
<accession>W7IH56</accession>
<evidence type="ECO:0000256" key="4">
    <source>
        <dbReference type="ARBA" id="ARBA00022553"/>
    </source>
</evidence>
<evidence type="ECO:0000256" key="2">
    <source>
        <dbReference type="ARBA" id="ARBA00004370"/>
    </source>
</evidence>
<evidence type="ECO:0000256" key="9">
    <source>
        <dbReference type="ARBA" id="ARBA00022840"/>
    </source>
</evidence>
<protein>
    <recommendedName>
        <fullName evidence="3">histidine kinase</fullName>
        <ecNumber evidence="3">2.7.13.3</ecNumber>
    </recommendedName>
</protein>
<reference evidence="15 16" key="1">
    <citation type="journal article" date="2014" name="Genome Announc.">
        <title>Draft Genome Sequence of the Antitrypanosomally Active Sponge-Associated Bacterium Actinokineospora sp. Strain EG49.</title>
        <authorList>
            <person name="Harjes J."/>
            <person name="Ryu T."/>
            <person name="Abdelmohsen U.R."/>
            <person name="Moitinho-Silva L."/>
            <person name="Horn H."/>
            <person name="Ravasi T."/>
            <person name="Hentschel U."/>
        </authorList>
    </citation>
    <scope>NUCLEOTIDE SEQUENCE [LARGE SCALE GENOMIC DNA]</scope>
    <source>
        <strain evidence="15 16">EG49</strain>
    </source>
</reference>
<feature type="compositionally biased region" description="Basic and acidic residues" evidence="12">
    <location>
        <begin position="1187"/>
        <end position="1198"/>
    </location>
</feature>
<evidence type="ECO:0000256" key="6">
    <source>
        <dbReference type="ARBA" id="ARBA00022692"/>
    </source>
</evidence>
<comment type="subcellular location">
    <subcellularLocation>
        <location evidence="2">Membrane</location>
    </subcellularLocation>
</comment>
<evidence type="ECO:0000256" key="3">
    <source>
        <dbReference type="ARBA" id="ARBA00012438"/>
    </source>
</evidence>
<dbReference type="Gene3D" id="3.30.565.10">
    <property type="entry name" value="Histidine kinase-like ATPase, C-terminal domain"/>
    <property type="match status" value="1"/>
</dbReference>
<dbReference type="PANTHER" id="PTHR44936:SF9">
    <property type="entry name" value="SENSOR PROTEIN CREC"/>
    <property type="match status" value="1"/>
</dbReference>
<dbReference type="GO" id="GO:0004673">
    <property type="term" value="F:protein histidine kinase activity"/>
    <property type="evidence" value="ECO:0007669"/>
    <property type="project" value="UniProtKB-EC"/>
</dbReference>
<feature type="compositionally biased region" description="Gly residues" evidence="12">
    <location>
        <begin position="1160"/>
        <end position="1180"/>
    </location>
</feature>
<dbReference type="PROSITE" id="PS50109">
    <property type="entry name" value="HIS_KIN"/>
    <property type="match status" value="1"/>
</dbReference>
<feature type="compositionally biased region" description="Low complexity" evidence="12">
    <location>
        <begin position="969"/>
        <end position="987"/>
    </location>
</feature>
<evidence type="ECO:0000256" key="5">
    <source>
        <dbReference type="ARBA" id="ARBA00022679"/>
    </source>
</evidence>
<feature type="domain" description="Histidine kinase" evidence="14">
    <location>
        <begin position="590"/>
        <end position="696"/>
    </location>
</feature>
<feature type="region of interest" description="Disordered" evidence="12">
    <location>
        <begin position="697"/>
        <end position="1327"/>
    </location>
</feature>
<dbReference type="Proteomes" id="UP000019277">
    <property type="component" value="Unassembled WGS sequence"/>
</dbReference>
<dbReference type="InterPro" id="IPR003594">
    <property type="entry name" value="HATPase_dom"/>
</dbReference>
<dbReference type="SMART" id="SM00304">
    <property type="entry name" value="HAMP"/>
    <property type="match status" value="1"/>
</dbReference>
<keyword evidence="4" id="KW-0597">Phosphoprotein</keyword>
<evidence type="ECO:0000313" key="15">
    <source>
        <dbReference type="EMBL" id="EWC60220.1"/>
    </source>
</evidence>
<keyword evidence="11" id="KW-0902">Two-component regulatory system</keyword>
<proteinExistence type="predicted"/>
<dbReference type="InterPro" id="IPR013587">
    <property type="entry name" value="Nitrate/nitrite_sensing"/>
</dbReference>
<dbReference type="InterPro" id="IPR005467">
    <property type="entry name" value="His_kinase_dom"/>
</dbReference>
<keyword evidence="16" id="KW-1185">Reference proteome</keyword>
<feature type="compositionally biased region" description="Basic and acidic residues" evidence="12">
    <location>
        <begin position="20"/>
        <end position="45"/>
    </location>
</feature>
<sequence>MDEVSGDDTARGLRPVSAEDETRSTQERPDGGRAGDPAAAERERAILAPKPRRPRPRRDPAAATGAWQPKNWRLRTKMTVVLLVPALTAAVFGWLRVQTELDNADGYQRIVDQVDVSQQVTATVHALQHERALVVTRVAAGDTGMADNAGIREQFTRTDEAVFALRQSLGGLRLPDAEKRNRYQLAFDQLRQLDALRQLAQGAVYPDLAVLSSYNTIIDPLVQLGREISTSGSDSGPSRVSTAVQTLGQAKERGAQLDALLLVAAVHNTFGAGIVQNRARSVDAGFDAAIADFVAVATPDERQTYNDGYSGPEVDRRRAIAQTALSSADPVAPLDTDVVMLSDTSVAANDKLRAVETNLIARLRAQAESAADTAIAAATRDAAIVIALLVLALGLMFYIAWSILTPIRTLRREALDVARVRLPETVKRILDDPDPVAASRNAVAPVAVSGGEEIGQLARSFDAVHEQAVRMATEQAVLRDNVNAIFVNLSRRSQALIERQLAELDQLEQNEQDPDQLGRFFVLDHLAARMRRNSENLLILSGSGLAKRMARPVPVGEVVESALSEVEHYTRVRVKQVPDLLVQGRVVKDLVHLIAELLDNAATFSAPDTQVLVSSARVRSGEVAIQISDEGMGMTDEELEEANERLADPPDFDVSLSRRMGLYVVARLAQRHAIRVRLHGGVDAGTTAVITLPADLMAKPGRRGGPPTNPGATGGLPTVVEPLSPAQQAPGGFAGNLLPARANPDAPWFKPKPQDSPEPAAAEEDWRAVRSKLDNVPDSGQGPGALPRRSSAAPGDRTAATRGRPRRTLPDTPSTGGTRGEQPPSGPRRPQPDSPPTPTGGTPTPRTDRASAPGGPQSNDNGSRRGARALPGGTDAPDTRSPRPERDGPGDTGPRSAGTDHAGTSGNGTRGSGTRASTHAADSTGTRGPGGAESRTGAPTSARGGAGGAGNNAPDTGTRDGRGGVTSISGHATGTSTPGHPGSGARNGRADGRGDGTGSHSRPGAGGSGPRGTAERTGTPPQGLPAQRPAPNRAPGGTGTHRIPATDRPGATGSDPRPATPPHGLPTQRPTPGASGNGKQAGAGNGGAPEAPAESGRGRRAGSDSADPTGNGFSAGTGNGAGNNSASGRGSRGNSLSGDLGNGAAGTHPAGPGAANGAHGTTGNGGGSDHAPGNGSGPGRTPGNRSGSDRTPDNRTESGHPLGNGARSGNAPGNGNGFDHTPDNNARPGHTPGNGNGFDHTPGNGAGFDHAPGSGAGFGHAPGGGPRGGFGGSAEDGHHGADGQGGFGAPAQRTPEETRARLAGLQRGLRRARGSDVDEGRDDRGER</sequence>
<dbReference type="Gene3D" id="6.10.340.10">
    <property type="match status" value="1"/>
</dbReference>
<dbReference type="eggNOG" id="COG4251">
    <property type="taxonomic scope" value="Bacteria"/>
</dbReference>
<dbReference type="Pfam" id="PF02518">
    <property type="entry name" value="HATPase_c"/>
    <property type="match status" value="1"/>
</dbReference>
<keyword evidence="8 15" id="KW-0418">Kinase</keyword>
<evidence type="ECO:0000256" key="12">
    <source>
        <dbReference type="SAM" id="MobiDB-lite"/>
    </source>
</evidence>
<feature type="compositionally biased region" description="Low complexity" evidence="12">
    <location>
        <begin position="1145"/>
        <end position="1159"/>
    </location>
</feature>
<dbReference type="GO" id="GO:0016020">
    <property type="term" value="C:membrane"/>
    <property type="evidence" value="ECO:0007669"/>
    <property type="project" value="UniProtKB-SubCell"/>
</dbReference>
<dbReference type="PATRIC" id="fig|909613.9.peg.4468"/>
<keyword evidence="7" id="KW-0547">Nucleotide-binding</keyword>
<dbReference type="GO" id="GO:0000160">
    <property type="term" value="P:phosphorelay signal transduction system"/>
    <property type="evidence" value="ECO:0007669"/>
    <property type="project" value="UniProtKB-KW"/>
</dbReference>
<keyword evidence="5" id="KW-0808">Transferase</keyword>
<keyword evidence="6 13" id="KW-0812">Transmembrane</keyword>
<evidence type="ECO:0000259" key="14">
    <source>
        <dbReference type="PROSITE" id="PS50109"/>
    </source>
</evidence>
<feature type="compositionally biased region" description="Basic and acidic residues" evidence="12">
    <location>
        <begin position="877"/>
        <end position="889"/>
    </location>
</feature>
<dbReference type="EC" id="2.7.13.3" evidence="3"/>
<feature type="transmembrane region" description="Helical" evidence="13">
    <location>
        <begin position="78"/>
        <end position="95"/>
    </location>
</feature>
<dbReference type="Pfam" id="PF08376">
    <property type="entry name" value="NIT"/>
    <property type="match status" value="1"/>
</dbReference>
<comment type="catalytic activity">
    <reaction evidence="1">
        <text>ATP + protein L-histidine = ADP + protein N-phospho-L-histidine.</text>
        <dbReference type="EC" id="2.7.13.3"/>
    </reaction>
</comment>
<feature type="compositionally biased region" description="Pro residues" evidence="12">
    <location>
        <begin position="824"/>
        <end position="838"/>
    </location>
</feature>
<feature type="compositionally biased region" description="Basic and acidic residues" evidence="12">
    <location>
        <begin position="764"/>
        <end position="775"/>
    </location>
</feature>
<dbReference type="GO" id="GO:0005524">
    <property type="term" value="F:ATP binding"/>
    <property type="evidence" value="ECO:0007669"/>
    <property type="project" value="UniProtKB-KW"/>
</dbReference>
<feature type="region of interest" description="Disordered" evidence="12">
    <location>
        <begin position="1"/>
        <end position="68"/>
    </location>
</feature>
<dbReference type="InterPro" id="IPR036890">
    <property type="entry name" value="HATPase_C_sf"/>
</dbReference>
<evidence type="ECO:0000256" key="11">
    <source>
        <dbReference type="ARBA" id="ARBA00023012"/>
    </source>
</evidence>
<evidence type="ECO:0000313" key="16">
    <source>
        <dbReference type="Proteomes" id="UP000019277"/>
    </source>
</evidence>
<dbReference type="EMBL" id="AYXG01000166">
    <property type="protein sequence ID" value="EWC60220.1"/>
    <property type="molecule type" value="Genomic_DNA"/>
</dbReference>
<organism evidence="15 16">
    <name type="scientific">Actinokineospora spheciospongiae</name>
    <dbReference type="NCBI Taxonomy" id="909613"/>
    <lineage>
        <taxon>Bacteria</taxon>
        <taxon>Bacillati</taxon>
        <taxon>Actinomycetota</taxon>
        <taxon>Actinomycetes</taxon>
        <taxon>Pseudonocardiales</taxon>
        <taxon>Pseudonocardiaceae</taxon>
        <taxon>Actinokineospora</taxon>
    </lineage>
</organism>
<feature type="compositionally biased region" description="Low complexity" evidence="12">
    <location>
        <begin position="1122"/>
        <end position="1139"/>
    </location>
</feature>
<dbReference type="InterPro" id="IPR003660">
    <property type="entry name" value="HAMP_dom"/>
</dbReference>
<dbReference type="PANTHER" id="PTHR44936">
    <property type="entry name" value="SENSOR PROTEIN CREC"/>
    <property type="match status" value="1"/>
</dbReference>
<dbReference type="InterPro" id="IPR050980">
    <property type="entry name" value="2C_sensor_his_kinase"/>
</dbReference>